<dbReference type="RefSeq" id="WP_090070819.1">
    <property type="nucleotide sequence ID" value="NZ_FOFT01000015.1"/>
</dbReference>
<dbReference type="Gene3D" id="3.40.50.300">
    <property type="entry name" value="P-loop containing nucleotide triphosphate hydrolases"/>
    <property type="match status" value="1"/>
</dbReference>
<feature type="transmembrane region" description="Helical" evidence="1">
    <location>
        <begin position="173"/>
        <end position="197"/>
    </location>
</feature>
<reference evidence="3" key="1">
    <citation type="submission" date="2016-10" db="EMBL/GenBank/DDBJ databases">
        <authorList>
            <person name="Varghese N."/>
            <person name="Submissions S."/>
        </authorList>
    </citation>
    <scope>NUCLEOTIDE SEQUENCE [LARGE SCALE GENOMIC DNA]</scope>
    <source>
        <strain evidence="3">CGMCC 4.578</strain>
    </source>
</reference>
<dbReference type="EMBL" id="FOFT01000015">
    <property type="protein sequence ID" value="SES46611.1"/>
    <property type="molecule type" value="Genomic_DNA"/>
</dbReference>
<organism evidence="2 3">
    <name type="scientific">Lentzea flaviverrucosa</name>
    <dbReference type="NCBI Taxonomy" id="200379"/>
    <lineage>
        <taxon>Bacteria</taxon>
        <taxon>Bacillati</taxon>
        <taxon>Actinomycetota</taxon>
        <taxon>Actinomycetes</taxon>
        <taxon>Pseudonocardiales</taxon>
        <taxon>Pseudonocardiaceae</taxon>
        <taxon>Lentzea</taxon>
    </lineage>
</organism>
<dbReference type="InterPro" id="IPR027417">
    <property type="entry name" value="P-loop_NTPase"/>
</dbReference>
<keyword evidence="1" id="KW-0812">Transmembrane</keyword>
<name>A0A1H9XKJ6_9PSEU</name>
<keyword evidence="3" id="KW-1185">Reference proteome</keyword>
<dbReference type="SUPFAM" id="SSF52540">
    <property type="entry name" value="P-loop containing nucleoside triphosphate hydrolases"/>
    <property type="match status" value="1"/>
</dbReference>
<accession>A0A1H9XKJ6</accession>
<gene>
    <name evidence="2" type="ORF">SAMN05216195_115172</name>
</gene>
<keyword evidence="1" id="KW-1133">Transmembrane helix</keyword>
<dbReference type="OrthoDB" id="3315716at2"/>
<dbReference type="AlphaFoldDB" id="A0A1H9XKJ6"/>
<dbReference type="Proteomes" id="UP000199028">
    <property type="component" value="Unassembled WGS sequence"/>
</dbReference>
<proteinExistence type="predicted"/>
<protein>
    <submittedName>
        <fullName evidence="2">DNA segregation ATPase FtsK/SpoIIIE, S-DNA-T family</fullName>
    </submittedName>
</protein>
<keyword evidence="1" id="KW-0472">Membrane</keyword>
<sequence length="759" mass="81610">MTTPDNTQTDPDENGARVYDLSAHRGVPALPAGPNRFTVRGDLTVDDALEGEVLTPEQSAEVDQRLAEQARAKAGAAYGAVARVVRTGVTHERTRSAGRVVVRNAGYTLVGSRARRAERRARRKHLDLEQAIKTLRLNAKGAEDFTVLAGLEAALETRRNGAAERGRERRIEILRWSGGVIVVLASGHVVLLGIAAVQAVIGAGSLTDRWHGIVDFWSTVVEASPVGGYWWAWAVAGVGTWAVRSNLAGRALGTLPVWAAPAETVPADGRNVVPDEGAVLAALRNLGGLPLLREAFKKGWGTTVTPTWIDVPHRDGKGWRMRLVLPAGVPVEEIVRRKTVFAHNLVRLPVEVWPSEPKDKPGVLDLWVADQGALSGPVEPWPLRHEGTTDFFKGVPGGFNIRGELVTARLFEVNYAVAGMMGSGKSTFVISLVAGAILDPLVDVDVFVLAENADYDPFEPRLRTLKTGASPETVKACLENLKALYMSLEERGKLLKANGERALTRKLAEKYPQMRPRVVVVDECQALFMDAEYGEEAANVAVLLQNAARKYGIVLVWATPEGSTAALPRKLMAVTAIKLCFAIGDQQSNDAVLGTGSYKAGISAVSLEPKTAEGPGDIGTAMTRGLMARPGLVRSCYLRKSEDVDEVTPVVERALALREAAGLTETLADAAPVVVDTLADIARVLAPAKRMRTTEVLQRLATLNPSYYTGWSLEDLSGYLTPLGAAPYKTGGYMQVGADRITEAITERDNTGDGDEDGE</sequence>
<evidence type="ECO:0000313" key="2">
    <source>
        <dbReference type="EMBL" id="SES46611.1"/>
    </source>
</evidence>
<evidence type="ECO:0000256" key="1">
    <source>
        <dbReference type="SAM" id="Phobius"/>
    </source>
</evidence>
<evidence type="ECO:0000313" key="3">
    <source>
        <dbReference type="Proteomes" id="UP000199028"/>
    </source>
</evidence>